<keyword evidence="4" id="KW-1185">Reference proteome</keyword>
<dbReference type="InterPro" id="IPR011320">
    <property type="entry name" value="RNase_H1_N"/>
</dbReference>
<dbReference type="AlphaFoldDB" id="A0AAD6TQU8"/>
<dbReference type="Pfam" id="PF01693">
    <property type="entry name" value="Cauli_VI"/>
    <property type="match status" value="1"/>
</dbReference>
<gene>
    <name evidence="3" type="ORF">B0H15DRAFT_806620</name>
</gene>
<dbReference type="Proteomes" id="UP001222325">
    <property type="component" value="Unassembled WGS sequence"/>
</dbReference>
<evidence type="ECO:0000259" key="2">
    <source>
        <dbReference type="Pfam" id="PF01693"/>
    </source>
</evidence>
<evidence type="ECO:0000313" key="4">
    <source>
        <dbReference type="Proteomes" id="UP001222325"/>
    </source>
</evidence>
<feature type="compositionally biased region" description="Low complexity" evidence="1">
    <location>
        <begin position="244"/>
        <end position="263"/>
    </location>
</feature>
<evidence type="ECO:0000313" key="3">
    <source>
        <dbReference type="EMBL" id="KAJ7074819.1"/>
    </source>
</evidence>
<feature type="domain" description="Ribonuclease H1 N-terminal" evidence="2">
    <location>
        <begin position="44"/>
        <end position="74"/>
    </location>
</feature>
<accession>A0AAD6TQU8</accession>
<evidence type="ECO:0000256" key="1">
    <source>
        <dbReference type="SAM" id="MobiDB-lite"/>
    </source>
</evidence>
<feature type="region of interest" description="Disordered" evidence="1">
    <location>
        <begin position="164"/>
        <end position="291"/>
    </location>
</feature>
<reference evidence="3" key="1">
    <citation type="submission" date="2023-03" db="EMBL/GenBank/DDBJ databases">
        <title>Massive genome expansion in bonnet fungi (Mycena s.s.) driven by repeated elements and novel gene families across ecological guilds.</title>
        <authorList>
            <consortium name="Lawrence Berkeley National Laboratory"/>
            <person name="Harder C.B."/>
            <person name="Miyauchi S."/>
            <person name="Viragh M."/>
            <person name="Kuo A."/>
            <person name="Thoen E."/>
            <person name="Andreopoulos B."/>
            <person name="Lu D."/>
            <person name="Skrede I."/>
            <person name="Drula E."/>
            <person name="Henrissat B."/>
            <person name="Morin E."/>
            <person name="Kohler A."/>
            <person name="Barry K."/>
            <person name="LaButti K."/>
            <person name="Morin E."/>
            <person name="Salamov A."/>
            <person name="Lipzen A."/>
            <person name="Mereny Z."/>
            <person name="Hegedus B."/>
            <person name="Baldrian P."/>
            <person name="Stursova M."/>
            <person name="Weitz H."/>
            <person name="Taylor A."/>
            <person name="Grigoriev I.V."/>
            <person name="Nagy L.G."/>
            <person name="Martin F."/>
            <person name="Kauserud H."/>
        </authorList>
    </citation>
    <scope>NUCLEOTIDE SEQUENCE</scope>
    <source>
        <strain evidence="3">CBHHK173m</strain>
    </source>
</reference>
<name>A0AAD6TQU8_9AGAR</name>
<dbReference type="EMBL" id="JARJCN010000110">
    <property type="protein sequence ID" value="KAJ7074819.1"/>
    <property type="molecule type" value="Genomic_DNA"/>
</dbReference>
<proteinExistence type="predicted"/>
<organism evidence="3 4">
    <name type="scientific">Mycena belliarum</name>
    <dbReference type="NCBI Taxonomy" id="1033014"/>
    <lineage>
        <taxon>Eukaryota</taxon>
        <taxon>Fungi</taxon>
        <taxon>Dikarya</taxon>
        <taxon>Basidiomycota</taxon>
        <taxon>Agaricomycotina</taxon>
        <taxon>Agaricomycetes</taxon>
        <taxon>Agaricomycetidae</taxon>
        <taxon>Agaricales</taxon>
        <taxon>Marasmiineae</taxon>
        <taxon>Mycenaceae</taxon>
        <taxon>Mycena</taxon>
    </lineage>
</organism>
<feature type="compositionally biased region" description="Low complexity" evidence="1">
    <location>
        <begin position="212"/>
        <end position="236"/>
    </location>
</feature>
<sequence>MTPAEMVPDTQNPDHDPRFWCLPPIREDLTKPHRQTGGAPLHLVTEGRQVGIWRSWTVVQEMVQGYSGAAHRGHASVPDCIEEWQRHCILGAHPHPVDPALELALPLASETSPPIALALWNAASNPCGTNARRAYSQSPSKKAARPVEEGLQADLQARALQAGTAGADTGCGEAGRRAGEEDTEGAPIHASDLSETRPEPRAPATTPPPTTPGLEGAPAAVTPGPGTPPTLGAAPASPGPETLPPRSATPRPAAPRLGGATTAAPPPPRIIQRVVEKRPRHKKGEPPAKPGKVGWIWGTKLAFFEKRKDKWLLVAAKKDDAGKFYTQMAKLFLLKYGAIDDNEDLEWDVDDPNDEEADVVVDVVESQEGDNPEAVYYRKLRTRIGAWYRDQYSGLLQDSKAAFARLFTGALNQAPPKPMRSKITQYYSSKFYAERVKERVEARWASMQRRAKQTGEKLEAKIKLISDVTNEVWAEETPEFQEEVEVALERDYQAAVKAWEASLADSPTMTPEQFAATLANAAFYLKPFVDAIAERFGMSASLFICGPIGKKGGAIGVQSVHAGTTRGVAPVPLPQFDPVGFAEVEKVLIAFGKEAFSEADCKARALPGTSAPATTVAGVAPTAVATPVAMPSPAAILPPSIPVAPSNPVQPVSTELPPSTEELPRAMASAVPDAGPPTEVLPSEAATSHCSAANPTNATGGVADVVTGGVADVATGGVADVEMNEEEEGPSAAEVEDQIDTLWKRDDRALWSAELGRAHAAFERGKDWGIGWAAVVSNFFDFEGVHGYGTDGAQISTKGRPRAVKEWIARARNWNAKPALGRIGAQGLPGTFAGSWWVWWKGLQPPEREEVRGGLSCPVGADWSAMAELHGNNGLLQIMLCLLWWGDQVVDANPFTKNEWSVAVDDVNWVLVELLRPGIITGKKRKHVTREEDGSRHIWRKEMVKEERLRHEGLSVDEMQGT</sequence>
<protein>
    <recommendedName>
        <fullName evidence="2">Ribonuclease H1 N-terminal domain-containing protein</fullName>
    </recommendedName>
</protein>
<comment type="caution">
    <text evidence="3">The sequence shown here is derived from an EMBL/GenBank/DDBJ whole genome shotgun (WGS) entry which is preliminary data.</text>
</comment>